<evidence type="ECO:0000313" key="2">
    <source>
        <dbReference type="Proteomes" id="UP001595690"/>
    </source>
</evidence>
<protein>
    <submittedName>
        <fullName evidence="1">Uncharacterized protein</fullName>
    </submittedName>
</protein>
<dbReference type="EMBL" id="JBHRZI010000011">
    <property type="protein sequence ID" value="MFC3891858.1"/>
    <property type="molecule type" value="Genomic_DNA"/>
</dbReference>
<keyword evidence="2" id="KW-1185">Reference proteome</keyword>
<dbReference type="Proteomes" id="UP001595690">
    <property type="component" value="Unassembled WGS sequence"/>
</dbReference>
<gene>
    <name evidence="1" type="ORF">ACFOWZ_10230</name>
</gene>
<organism evidence="1 2">
    <name type="scientific">Lentzea rhizosphaerae</name>
    <dbReference type="NCBI Taxonomy" id="2041025"/>
    <lineage>
        <taxon>Bacteria</taxon>
        <taxon>Bacillati</taxon>
        <taxon>Actinomycetota</taxon>
        <taxon>Actinomycetes</taxon>
        <taxon>Pseudonocardiales</taxon>
        <taxon>Pseudonocardiaceae</taxon>
        <taxon>Lentzea</taxon>
    </lineage>
</organism>
<proteinExistence type="predicted"/>
<accession>A0ABV8BNP6</accession>
<comment type="caution">
    <text evidence="1">The sequence shown here is derived from an EMBL/GenBank/DDBJ whole genome shotgun (WGS) entry which is preliminary data.</text>
</comment>
<dbReference type="RefSeq" id="WP_382371456.1">
    <property type="nucleotide sequence ID" value="NZ_JBHRZI010000011.1"/>
</dbReference>
<name>A0ABV8BNP6_9PSEU</name>
<sequence>MRNRFGTSAAVLASIVLIAGVLALTAVMVPERERAPSVGAGGS</sequence>
<evidence type="ECO:0000313" key="1">
    <source>
        <dbReference type="EMBL" id="MFC3891858.1"/>
    </source>
</evidence>
<reference evidence="2" key="1">
    <citation type="journal article" date="2019" name="Int. J. Syst. Evol. Microbiol.">
        <title>The Global Catalogue of Microorganisms (GCM) 10K type strain sequencing project: providing services to taxonomists for standard genome sequencing and annotation.</title>
        <authorList>
            <consortium name="The Broad Institute Genomics Platform"/>
            <consortium name="The Broad Institute Genome Sequencing Center for Infectious Disease"/>
            <person name="Wu L."/>
            <person name="Ma J."/>
        </authorList>
    </citation>
    <scope>NUCLEOTIDE SEQUENCE [LARGE SCALE GENOMIC DNA]</scope>
    <source>
        <strain evidence="2">CGMCC 4.7405</strain>
    </source>
</reference>